<evidence type="ECO:0000313" key="1">
    <source>
        <dbReference type="EMBL" id="EYF01848.1"/>
    </source>
</evidence>
<evidence type="ECO:0000313" key="2">
    <source>
        <dbReference type="Proteomes" id="UP000019678"/>
    </source>
</evidence>
<reference evidence="1 2" key="1">
    <citation type="submission" date="2013-05" db="EMBL/GenBank/DDBJ databases">
        <title>Genome assembly of Chondromyces apiculatus DSM 436.</title>
        <authorList>
            <person name="Sharma G."/>
            <person name="Khatri I."/>
            <person name="Kaur C."/>
            <person name="Mayilraj S."/>
            <person name="Subramanian S."/>
        </authorList>
    </citation>
    <scope>NUCLEOTIDE SEQUENCE [LARGE SCALE GENOMIC DNA]</scope>
    <source>
        <strain evidence="1 2">DSM 436</strain>
    </source>
</reference>
<protein>
    <recommendedName>
        <fullName evidence="3">Lipoprotein</fullName>
    </recommendedName>
</protein>
<keyword evidence="2" id="KW-1185">Reference proteome</keyword>
<dbReference type="PROSITE" id="PS51257">
    <property type="entry name" value="PROKAR_LIPOPROTEIN"/>
    <property type="match status" value="1"/>
</dbReference>
<proteinExistence type="predicted"/>
<evidence type="ECO:0008006" key="3">
    <source>
        <dbReference type="Google" id="ProtNLM"/>
    </source>
</evidence>
<dbReference type="EMBL" id="ASRX01000070">
    <property type="protein sequence ID" value="EYF01848.1"/>
    <property type="molecule type" value="Genomic_DNA"/>
</dbReference>
<name>A0A017SY03_9BACT</name>
<gene>
    <name evidence="1" type="ORF">CAP_7729</name>
</gene>
<accession>A0A017SY03</accession>
<organism evidence="1 2">
    <name type="scientific">Chondromyces apiculatus DSM 436</name>
    <dbReference type="NCBI Taxonomy" id="1192034"/>
    <lineage>
        <taxon>Bacteria</taxon>
        <taxon>Pseudomonadati</taxon>
        <taxon>Myxococcota</taxon>
        <taxon>Polyangia</taxon>
        <taxon>Polyangiales</taxon>
        <taxon>Polyangiaceae</taxon>
        <taxon>Chondromyces</taxon>
    </lineage>
</organism>
<comment type="caution">
    <text evidence="1">The sequence shown here is derived from an EMBL/GenBank/DDBJ whole genome shotgun (WGS) entry which is preliminary data.</text>
</comment>
<dbReference type="AlphaFoldDB" id="A0A017SY03"/>
<sequence length="130" mass="13931">MLFYRLRQMRTRVLQIAALAAALVGVGCEFAFNLQGTVKSPSGALAGADVLLSCPPDRSEHIKTDAQGRLSYSKIPLVGPECRLVVSKPGFQPREVTVEEVCTSHFGRGCIAAQLDVELVPAESGDQTSE</sequence>
<dbReference type="Proteomes" id="UP000019678">
    <property type="component" value="Unassembled WGS sequence"/>
</dbReference>
<dbReference type="STRING" id="1192034.CAP_7729"/>